<dbReference type="InterPro" id="IPR027417">
    <property type="entry name" value="P-loop_NTPase"/>
</dbReference>
<sequence>MSQKLPAWFWRECVKDEATVKKLESQLSISDRDQEAGQSGYDIESCIYERVTDYLFGAGWNTLPDGQPPRLVNNGLLLRLPDDDNAGDDFFVSVAAKLAANFRTNLIILNYQDIQDLAEHIVGPTGTYVANTEQHYMSTYFSAADDTETEEWVSNMATDDSEPVASITRDLNSEGWGKTYDSADLFRDMLSNLGKESILIMLLRPREFGRFWNPVCKALGEAIDKSGLAEQVLVIATDNTTHPDTPEYGPGGDYLNTRPAPRRLDIFPQRTKSQERLFKNAKGTQLEERNKRVLQRAIRSLHPLPAQVLTQPYAEWPIPESATAMKLFLREKRLTWDKAQELAERMLGPFPLTIDILVSLLNRYLDEDKATQNWGHTSDTLFPEPTNDREDRKSDRKSGSGRGKSSSESDDEDGINTLETLVDKSTLNADWSHIEVDPAVKSQVQRMILLLERRSQLSGILKREAGGAPIYGPPGTGKTHLARIIAKETSSTMIRVTPADITSKWCGVAENNVKDLFKFARSRSPAIVFFDDADGLFRQRGGDHRGSTQAQDITNSFLNEVGGFANDPKSPLLVLATNFPNNVDTAVLRRVPNKIFIGFPTRTGRQNIFQICLREEKLGRDVELKALAARSSRFTGSDIEFVCHQAASAALEDVVRSSKPIEMPVCLEMKHFIRAMKVASPSSDVGMMKDLKSFASQFDQPSLARMNKSLEE</sequence>
<dbReference type="Gene3D" id="1.10.8.60">
    <property type="match status" value="1"/>
</dbReference>
<dbReference type="AlphaFoldDB" id="A0A9N9W1T6"/>
<feature type="region of interest" description="Disordered" evidence="5">
    <location>
        <begin position="373"/>
        <end position="415"/>
    </location>
</feature>
<dbReference type="SMART" id="SM00382">
    <property type="entry name" value="AAA"/>
    <property type="match status" value="1"/>
</dbReference>
<evidence type="ECO:0000313" key="8">
    <source>
        <dbReference type="Proteomes" id="UP000696573"/>
    </source>
</evidence>
<keyword evidence="4" id="KW-0067">ATP-binding</keyword>
<protein>
    <recommendedName>
        <fullName evidence="6">AAA+ ATPase domain-containing protein</fullName>
    </recommendedName>
</protein>
<evidence type="ECO:0000256" key="2">
    <source>
        <dbReference type="ARBA" id="ARBA00022741"/>
    </source>
</evidence>
<dbReference type="GO" id="GO:0005741">
    <property type="term" value="C:mitochondrial outer membrane"/>
    <property type="evidence" value="ECO:0007669"/>
    <property type="project" value="UniProtKB-SubCell"/>
</dbReference>
<comment type="subcellular location">
    <subcellularLocation>
        <location evidence="1">Mitochondrion outer membrane</location>
        <topology evidence="1">Single-pass membrane protein</topology>
    </subcellularLocation>
</comment>
<dbReference type="Proteomes" id="UP000696573">
    <property type="component" value="Unassembled WGS sequence"/>
</dbReference>
<evidence type="ECO:0000256" key="4">
    <source>
        <dbReference type="ARBA" id="ARBA00022840"/>
    </source>
</evidence>
<dbReference type="InterPro" id="IPR041569">
    <property type="entry name" value="AAA_lid_3"/>
</dbReference>
<keyword evidence="3" id="KW-0472">Membrane</keyword>
<dbReference type="PANTHER" id="PTHR45644:SF56">
    <property type="entry name" value="AAA ATPASE, PUTATIVE (AFU_ORTHOLOGUE AFUA_2G12920)-RELATED"/>
    <property type="match status" value="1"/>
</dbReference>
<organism evidence="7 8">
    <name type="scientific">Clonostachys rhizophaga</name>
    <dbReference type="NCBI Taxonomy" id="160324"/>
    <lineage>
        <taxon>Eukaryota</taxon>
        <taxon>Fungi</taxon>
        <taxon>Dikarya</taxon>
        <taxon>Ascomycota</taxon>
        <taxon>Pezizomycotina</taxon>
        <taxon>Sordariomycetes</taxon>
        <taxon>Hypocreomycetidae</taxon>
        <taxon>Hypocreales</taxon>
        <taxon>Bionectriaceae</taxon>
        <taxon>Clonostachys</taxon>
    </lineage>
</organism>
<dbReference type="InterPro" id="IPR051701">
    <property type="entry name" value="Mito_OM_Translocase_MSP1"/>
</dbReference>
<evidence type="ECO:0000313" key="7">
    <source>
        <dbReference type="EMBL" id="CAH0042833.1"/>
    </source>
</evidence>
<dbReference type="OrthoDB" id="39734at2759"/>
<dbReference type="SUPFAM" id="SSF52540">
    <property type="entry name" value="P-loop containing nucleoside triphosphate hydrolases"/>
    <property type="match status" value="1"/>
</dbReference>
<proteinExistence type="predicted"/>
<dbReference type="PANTHER" id="PTHR45644">
    <property type="entry name" value="AAA ATPASE, PUTATIVE (AFU_ORTHOLOGUE AFUA_2G12920)-RELATED-RELATED"/>
    <property type="match status" value="1"/>
</dbReference>
<evidence type="ECO:0000256" key="5">
    <source>
        <dbReference type="SAM" id="MobiDB-lite"/>
    </source>
</evidence>
<dbReference type="Pfam" id="PF00004">
    <property type="entry name" value="AAA"/>
    <property type="match status" value="1"/>
</dbReference>
<feature type="compositionally biased region" description="Basic and acidic residues" evidence="5">
    <location>
        <begin position="386"/>
        <end position="398"/>
    </location>
</feature>
<comment type="caution">
    <text evidence="7">The sequence shown here is derived from an EMBL/GenBank/DDBJ whole genome shotgun (WGS) entry which is preliminary data.</text>
</comment>
<keyword evidence="3" id="KW-1000">Mitochondrion outer membrane</keyword>
<dbReference type="EMBL" id="CABFNQ020000768">
    <property type="protein sequence ID" value="CAH0042833.1"/>
    <property type="molecule type" value="Genomic_DNA"/>
</dbReference>
<evidence type="ECO:0000259" key="6">
    <source>
        <dbReference type="SMART" id="SM00382"/>
    </source>
</evidence>
<evidence type="ECO:0000256" key="1">
    <source>
        <dbReference type="ARBA" id="ARBA00004572"/>
    </source>
</evidence>
<dbReference type="GO" id="GO:0016887">
    <property type="term" value="F:ATP hydrolysis activity"/>
    <property type="evidence" value="ECO:0007669"/>
    <property type="project" value="InterPro"/>
</dbReference>
<gene>
    <name evidence="7" type="ORF">CRHIZ90672A_00004838</name>
</gene>
<keyword evidence="8" id="KW-1185">Reference proteome</keyword>
<dbReference type="InterPro" id="IPR003959">
    <property type="entry name" value="ATPase_AAA_core"/>
</dbReference>
<keyword evidence="3" id="KW-0496">Mitochondrion</keyword>
<reference evidence="7" key="1">
    <citation type="submission" date="2021-10" db="EMBL/GenBank/DDBJ databases">
        <authorList>
            <person name="Piombo E."/>
        </authorList>
    </citation>
    <scope>NUCLEOTIDE SEQUENCE</scope>
</reference>
<dbReference type="GO" id="GO:0005524">
    <property type="term" value="F:ATP binding"/>
    <property type="evidence" value="ECO:0007669"/>
    <property type="project" value="UniProtKB-KW"/>
</dbReference>
<dbReference type="InterPro" id="IPR003593">
    <property type="entry name" value="AAA+_ATPase"/>
</dbReference>
<evidence type="ECO:0000256" key="3">
    <source>
        <dbReference type="ARBA" id="ARBA00022787"/>
    </source>
</evidence>
<name>A0A9N9W1T6_9HYPO</name>
<dbReference type="Gene3D" id="3.40.50.300">
    <property type="entry name" value="P-loop containing nucleotide triphosphate hydrolases"/>
    <property type="match status" value="1"/>
</dbReference>
<dbReference type="Pfam" id="PF17862">
    <property type="entry name" value="AAA_lid_3"/>
    <property type="match status" value="1"/>
</dbReference>
<keyword evidence="2" id="KW-0547">Nucleotide-binding</keyword>
<feature type="domain" description="AAA+ ATPase" evidence="6">
    <location>
        <begin position="464"/>
        <end position="601"/>
    </location>
</feature>
<accession>A0A9N9W1T6</accession>